<dbReference type="GeneID" id="64605076"/>
<protein>
    <submittedName>
        <fullName evidence="1">Uncharacterized protein</fullName>
    </submittedName>
</protein>
<dbReference type="EMBL" id="JABBWE010000048">
    <property type="protein sequence ID" value="KAG1790708.1"/>
    <property type="molecule type" value="Genomic_DNA"/>
</dbReference>
<organism evidence="1 2">
    <name type="scientific">Suillus plorans</name>
    <dbReference type="NCBI Taxonomy" id="116603"/>
    <lineage>
        <taxon>Eukaryota</taxon>
        <taxon>Fungi</taxon>
        <taxon>Dikarya</taxon>
        <taxon>Basidiomycota</taxon>
        <taxon>Agaricomycotina</taxon>
        <taxon>Agaricomycetes</taxon>
        <taxon>Agaricomycetidae</taxon>
        <taxon>Boletales</taxon>
        <taxon>Suillineae</taxon>
        <taxon>Suillaceae</taxon>
        <taxon>Suillus</taxon>
    </lineage>
</organism>
<comment type="caution">
    <text evidence="1">The sequence shown here is derived from an EMBL/GenBank/DDBJ whole genome shotgun (WGS) entry which is preliminary data.</text>
</comment>
<evidence type="ECO:0000313" key="1">
    <source>
        <dbReference type="EMBL" id="KAG1790708.1"/>
    </source>
</evidence>
<dbReference type="AlphaFoldDB" id="A0A9P7AJB4"/>
<reference evidence="1" key="1">
    <citation type="journal article" date="2020" name="New Phytol.">
        <title>Comparative genomics reveals dynamic genome evolution in host specialist ectomycorrhizal fungi.</title>
        <authorList>
            <person name="Lofgren L.A."/>
            <person name="Nguyen N.H."/>
            <person name="Vilgalys R."/>
            <person name="Ruytinx J."/>
            <person name="Liao H.L."/>
            <person name="Branco S."/>
            <person name="Kuo A."/>
            <person name="LaButti K."/>
            <person name="Lipzen A."/>
            <person name="Andreopoulos W."/>
            <person name="Pangilinan J."/>
            <person name="Riley R."/>
            <person name="Hundley H."/>
            <person name="Na H."/>
            <person name="Barry K."/>
            <person name="Grigoriev I.V."/>
            <person name="Stajich J.E."/>
            <person name="Kennedy P.G."/>
        </authorList>
    </citation>
    <scope>NUCLEOTIDE SEQUENCE</scope>
    <source>
        <strain evidence="1">S12</strain>
    </source>
</reference>
<name>A0A9P7AJB4_9AGAM</name>
<sequence length="176" mass="20298">MMILMRVVQLIDLPKRAPDRSTSSAPHSWDLKSHISAHAVAVLREDWRRARGRGRRVSRPQKTQQDLEDEVEAQVFQNENDTFHNKVRVCQIWCTATSGNNSTDSDLSYMHSQHYYTPAPSMTWKSDDEEISHRSTYHKEPCLLRPPSTRSQNQQLSASRATACIVKWGNSFPIYN</sequence>
<proteinExistence type="predicted"/>
<gene>
    <name evidence="1" type="ORF">HD556DRAFT_689500</name>
</gene>
<dbReference type="Proteomes" id="UP000719766">
    <property type="component" value="Unassembled WGS sequence"/>
</dbReference>
<accession>A0A9P7AJB4</accession>
<keyword evidence="2" id="KW-1185">Reference proteome</keyword>
<dbReference type="RefSeq" id="XP_041157662.1">
    <property type="nucleotide sequence ID" value="XM_041311312.1"/>
</dbReference>
<evidence type="ECO:0000313" key="2">
    <source>
        <dbReference type="Proteomes" id="UP000719766"/>
    </source>
</evidence>